<reference evidence="2 3" key="1">
    <citation type="submission" date="2011-09" db="EMBL/GenBank/DDBJ databases">
        <title>The draft genome of Methylobacterium extorquens DSM 13060.</title>
        <authorList>
            <consortium name="US DOE Joint Genome Institute (JGI-PGF)"/>
            <person name="Lucas S."/>
            <person name="Han J."/>
            <person name="Lapidus A."/>
            <person name="Cheng J.-F."/>
            <person name="Goodwin L."/>
            <person name="Pitluck S."/>
            <person name="Peters L."/>
            <person name="Land M.L."/>
            <person name="Hauser L."/>
            <person name="Koskimaki J."/>
            <person name="Halonen O."/>
            <person name="Pirttila A."/>
            <person name="Frank C."/>
            <person name="Woyke T.J."/>
        </authorList>
    </citation>
    <scope>NUCLEOTIDE SEQUENCE [LARGE SCALE GENOMIC DNA]</scope>
    <source>
        <strain evidence="2 3">DSM 13060</strain>
    </source>
</reference>
<feature type="non-terminal residue" evidence="2">
    <location>
        <position position="1"/>
    </location>
</feature>
<sequence>IRRIRTPCLIVAAGADPVCSTPAVERFAARLKTGHLIVLPGARHEILTECDAVRADFWAAFDAFIPGHLVHSAAGEAAPHATVAG</sequence>
<dbReference type="Pfam" id="PF12146">
    <property type="entry name" value="Hydrolase_4"/>
    <property type="match status" value="1"/>
</dbReference>
<dbReference type="SUPFAM" id="SSF53474">
    <property type="entry name" value="alpha/beta-Hydrolases"/>
    <property type="match status" value="1"/>
</dbReference>
<dbReference type="Gene3D" id="3.40.50.1820">
    <property type="entry name" value="alpha/beta hydrolase"/>
    <property type="match status" value="1"/>
</dbReference>
<proteinExistence type="predicted"/>
<evidence type="ECO:0000313" key="3">
    <source>
        <dbReference type="Proteomes" id="UP000004382"/>
    </source>
</evidence>
<comment type="caution">
    <text evidence="2">The sequence shown here is derived from an EMBL/GenBank/DDBJ whole genome shotgun (WGS) entry which is preliminary data.</text>
</comment>
<dbReference type="PATRIC" id="fig|882800.3.peg.4842"/>
<name>H1KQN8_METEX</name>
<dbReference type="RefSeq" id="WP_003604403.1">
    <property type="nucleotide sequence ID" value="NZ_AGJK01000206.1"/>
</dbReference>
<dbReference type="InterPro" id="IPR029058">
    <property type="entry name" value="AB_hydrolase_fold"/>
</dbReference>
<dbReference type="InterPro" id="IPR022742">
    <property type="entry name" value="Hydrolase_4"/>
</dbReference>
<feature type="domain" description="Serine aminopeptidase S33" evidence="1">
    <location>
        <begin position="3"/>
        <end position="51"/>
    </location>
</feature>
<gene>
    <name evidence="2" type="ORF">MetexDRAFT_4951</name>
</gene>
<protein>
    <submittedName>
        <fullName evidence="2">Putative lysophospholipase L2 (PldB-like)</fullName>
    </submittedName>
</protein>
<organism evidence="2 3">
    <name type="scientific">Methylorubrum extorquens DSM 13060</name>
    <dbReference type="NCBI Taxonomy" id="882800"/>
    <lineage>
        <taxon>Bacteria</taxon>
        <taxon>Pseudomonadati</taxon>
        <taxon>Pseudomonadota</taxon>
        <taxon>Alphaproteobacteria</taxon>
        <taxon>Hyphomicrobiales</taxon>
        <taxon>Methylobacteriaceae</taxon>
        <taxon>Methylorubrum</taxon>
    </lineage>
</organism>
<dbReference type="EMBL" id="AGJK01000206">
    <property type="protein sequence ID" value="EHP90154.1"/>
    <property type="molecule type" value="Genomic_DNA"/>
</dbReference>
<evidence type="ECO:0000313" key="2">
    <source>
        <dbReference type="EMBL" id="EHP90154.1"/>
    </source>
</evidence>
<evidence type="ECO:0000259" key="1">
    <source>
        <dbReference type="Pfam" id="PF12146"/>
    </source>
</evidence>
<dbReference type="AlphaFoldDB" id="H1KQN8"/>
<accession>H1KQN8</accession>
<dbReference type="Proteomes" id="UP000004382">
    <property type="component" value="Unassembled WGS sequence"/>
</dbReference>